<proteinExistence type="predicted"/>
<evidence type="ECO:0000259" key="1">
    <source>
        <dbReference type="Pfam" id="PF14417"/>
    </source>
</evidence>
<protein>
    <recommendedName>
        <fullName evidence="1">MEDS domain-containing protein</fullName>
    </recommendedName>
</protein>
<name>A0ABQ2URH9_9PSEU</name>
<dbReference type="Proteomes" id="UP000649573">
    <property type="component" value="Unassembled WGS sequence"/>
</dbReference>
<dbReference type="RefSeq" id="WP_229812900.1">
    <property type="nucleotide sequence ID" value="NZ_BMRE01000022.1"/>
</dbReference>
<dbReference type="EMBL" id="BMRE01000022">
    <property type="protein sequence ID" value="GGU50279.1"/>
    <property type="molecule type" value="Genomic_DNA"/>
</dbReference>
<dbReference type="NCBIfam" id="NF041045">
    <property type="entry name" value="RsbA_anti_sig"/>
    <property type="match status" value="1"/>
</dbReference>
<accession>A0ABQ2URH9</accession>
<evidence type="ECO:0000313" key="3">
    <source>
        <dbReference type="Proteomes" id="UP000649573"/>
    </source>
</evidence>
<dbReference type="InterPro" id="IPR047718">
    <property type="entry name" value="RsbA-like_anti_sig"/>
</dbReference>
<dbReference type="Pfam" id="PF14417">
    <property type="entry name" value="MEDS"/>
    <property type="match status" value="1"/>
</dbReference>
<keyword evidence="3" id="KW-1185">Reference proteome</keyword>
<comment type="caution">
    <text evidence="2">The sequence shown here is derived from an EMBL/GenBank/DDBJ whole genome shotgun (WGS) entry which is preliminary data.</text>
</comment>
<reference evidence="3" key="1">
    <citation type="journal article" date="2019" name="Int. J. Syst. Evol. Microbiol.">
        <title>The Global Catalogue of Microorganisms (GCM) 10K type strain sequencing project: providing services to taxonomists for standard genome sequencing and annotation.</title>
        <authorList>
            <consortium name="The Broad Institute Genomics Platform"/>
            <consortium name="The Broad Institute Genome Sequencing Center for Infectious Disease"/>
            <person name="Wu L."/>
            <person name="Ma J."/>
        </authorList>
    </citation>
    <scope>NUCLEOTIDE SEQUENCE [LARGE SCALE GENOMIC DNA]</scope>
    <source>
        <strain evidence="3">JCM 3296</strain>
    </source>
</reference>
<sequence>MIPLRQSAQPHFLHQGCIYGSDAEFLAMAVPFVLDGLHREEPVLVATTPANLELLRDEIGPDAAGAEYAEPERLGLRPPQRATAIHRYWTRHQPDEPARAVRILAEPEWTGRSGREVSAWQRMEAALNVVLADTRIWMICPYDTRTVSPGIVEDARRTHPECVVGPRVERSAQFVRPEDFPRSQAEPLPGPAEELFRFEGDMTTVRRYVLRSAAKLLKSDEDAQGMFGIAVGEAIAYLMAQGIEHAAVWVRPAAGRLVCTLHSDQPLGHVPAFVGYRQPGQEQEPGDGLWLTNQICEWLDVGSDASGCTIELAVPAGA</sequence>
<organism evidence="2 3">
    <name type="scientific">Lentzea flava</name>
    <dbReference type="NCBI Taxonomy" id="103732"/>
    <lineage>
        <taxon>Bacteria</taxon>
        <taxon>Bacillati</taxon>
        <taxon>Actinomycetota</taxon>
        <taxon>Actinomycetes</taxon>
        <taxon>Pseudonocardiales</taxon>
        <taxon>Pseudonocardiaceae</taxon>
        <taxon>Lentzea</taxon>
    </lineage>
</organism>
<feature type="domain" description="MEDS" evidence="1">
    <location>
        <begin position="14"/>
        <end position="160"/>
    </location>
</feature>
<evidence type="ECO:0000313" key="2">
    <source>
        <dbReference type="EMBL" id="GGU50279.1"/>
    </source>
</evidence>
<dbReference type="InterPro" id="IPR025847">
    <property type="entry name" value="MEDS_domain"/>
</dbReference>
<gene>
    <name evidence="2" type="ORF">GCM10010178_48780</name>
</gene>